<evidence type="ECO:0008006" key="4">
    <source>
        <dbReference type="Google" id="ProtNLM"/>
    </source>
</evidence>
<sequence length="712" mass="78275">MAKGPYRKIGARFDRVRTEMNDNMDDIWSDIQAIDTNSRNTITTAQEAKKLSESSKEQSDRAEKKADRVRAELDEVISDGNSNAEVAASRIASDGVTKGSLPERILYEVDNLNDKITQRSFSVMDFGAIGDGLADDSLSIANAINTIPDYSTLILPKNHLIDSEITISNKKFLKLVSVGNVVLKKNLNFSNCPGLMIEGNFSGNTIPKSSIEVVDKSQKKLVLSDASDFEVGNQITVFTEDHYDICRYPGSVIAKEGNTITVDYNRIYSNDPFNNILPGQDIYVTASEAFNKTIKIERSNGIVLSGKFDVDIVIHNSNYSLIKDVTSRNGEINLEFCYGTTISNVTMYEPHFYGIFLLGSRKVNCSNIQIKKPYFSGFVIKSVWDCNLSNINIFNAAIHGIQMIRNTISNPTTPSRVNPLCQDNLTVSRLNTLNVEFEKCNISIMVTTDCDNTQFLGITSNDCWGNVLLVNQTNADTLFSNIKISNHAMVNPTTFTSNIPLLLTGKRIRVSDVSINGCRAISPLRAINCESAHLSDFMFENTKGAFYLQSSENVIVQNLLSKNQVETSDVVFLTGSNRNVTINAVNITNSPQNVNANKLVNITGSFDNVSLKSINIEGENPKGIFSEGVGRGLQIESSVIRNSVDAIYVANVTGVQIQRNHVQGAYNGIMLGPSTTDIICKDNIIRSTVKVLDNSSSASKIITDNLLLNPTS</sequence>
<feature type="compositionally biased region" description="Basic and acidic residues" evidence="1">
    <location>
        <begin position="47"/>
        <end position="67"/>
    </location>
</feature>
<protein>
    <recommendedName>
        <fullName evidence="4">Pectate lyase-like protein</fullName>
    </recommendedName>
</protein>
<dbReference type="SUPFAM" id="SSF51126">
    <property type="entry name" value="Pectin lyase-like"/>
    <property type="match status" value="2"/>
</dbReference>
<name>A0ABY7W3V4_9BACI</name>
<organism evidence="2 3">
    <name type="scientific">Shouchella hunanensis</name>
    <dbReference type="NCBI Taxonomy" id="766894"/>
    <lineage>
        <taxon>Bacteria</taxon>
        <taxon>Bacillati</taxon>
        <taxon>Bacillota</taxon>
        <taxon>Bacilli</taxon>
        <taxon>Bacillales</taxon>
        <taxon>Bacillaceae</taxon>
        <taxon>Shouchella</taxon>
    </lineage>
</organism>
<dbReference type="InterPro" id="IPR011050">
    <property type="entry name" value="Pectin_lyase_fold/virulence"/>
</dbReference>
<dbReference type="Gene3D" id="2.160.20.10">
    <property type="entry name" value="Single-stranded right-handed beta-helix, Pectin lyase-like"/>
    <property type="match status" value="2"/>
</dbReference>
<evidence type="ECO:0000256" key="1">
    <source>
        <dbReference type="SAM" id="MobiDB-lite"/>
    </source>
</evidence>
<accession>A0ABY7W3V4</accession>
<dbReference type="EMBL" id="CP117834">
    <property type="protein sequence ID" value="WDF02746.1"/>
    <property type="molecule type" value="Genomic_DNA"/>
</dbReference>
<dbReference type="RefSeq" id="WP_274272328.1">
    <property type="nucleotide sequence ID" value="NZ_CP117834.1"/>
</dbReference>
<reference evidence="2 3" key="1">
    <citation type="submission" date="2023-02" db="EMBL/GenBank/DDBJ databases">
        <authorList>
            <person name="Liu G."/>
        </authorList>
    </citation>
    <scope>NUCLEOTIDE SEQUENCE [LARGE SCALE GENOMIC DNA]</scope>
    <source>
        <strain evidence="2 3">DSM 23008</strain>
    </source>
</reference>
<dbReference type="InterPro" id="IPR006626">
    <property type="entry name" value="PbH1"/>
</dbReference>
<evidence type="ECO:0000313" key="3">
    <source>
        <dbReference type="Proteomes" id="UP001215143"/>
    </source>
</evidence>
<evidence type="ECO:0000313" key="2">
    <source>
        <dbReference type="EMBL" id="WDF02746.1"/>
    </source>
</evidence>
<proteinExistence type="predicted"/>
<feature type="region of interest" description="Disordered" evidence="1">
    <location>
        <begin position="45"/>
        <end position="67"/>
    </location>
</feature>
<gene>
    <name evidence="2" type="ORF">PQ477_14720</name>
</gene>
<keyword evidence="3" id="KW-1185">Reference proteome</keyword>
<dbReference type="SMART" id="SM00710">
    <property type="entry name" value="PbH1"/>
    <property type="match status" value="8"/>
</dbReference>
<dbReference type="InterPro" id="IPR012334">
    <property type="entry name" value="Pectin_lyas_fold"/>
</dbReference>
<dbReference type="Proteomes" id="UP001215143">
    <property type="component" value="Chromosome"/>
</dbReference>